<proteinExistence type="predicted"/>
<dbReference type="RefSeq" id="WP_015157494.1">
    <property type="nucleotide sequence ID" value="NZ_JAVKZF010000002.1"/>
</dbReference>
<evidence type="ECO:0000313" key="1">
    <source>
        <dbReference type="EMBL" id="RUT06320.1"/>
    </source>
</evidence>
<name>A0AB37UE32_9CYAN</name>
<comment type="caution">
    <text evidence="1">The sequence shown here is derived from an EMBL/GenBank/DDBJ whole genome shotgun (WGS) entry which is preliminary data.</text>
</comment>
<gene>
    <name evidence="1" type="ORF">DSM107010_53240</name>
</gene>
<sequence>MITIEAIVTVTPDGKAAIQLPPNIPPGRRKVVLAIDEQLIKEQPVVENDLAWDEFEHLIERCAVDTGIKDLAHQHDRYIHGVPKREAYL</sequence>
<keyword evidence="2" id="KW-1185">Reference proteome</keyword>
<organism evidence="1 2">
    <name type="scientific">Chroococcidiopsis cubana SAG 39.79</name>
    <dbReference type="NCBI Taxonomy" id="388085"/>
    <lineage>
        <taxon>Bacteria</taxon>
        <taxon>Bacillati</taxon>
        <taxon>Cyanobacteriota</taxon>
        <taxon>Cyanophyceae</taxon>
        <taxon>Chroococcidiopsidales</taxon>
        <taxon>Chroococcidiopsidaceae</taxon>
        <taxon>Chroococcidiopsis</taxon>
    </lineage>
</organism>
<dbReference type="EMBL" id="RSCK01000069">
    <property type="protein sequence ID" value="RUT06320.1"/>
    <property type="molecule type" value="Genomic_DNA"/>
</dbReference>
<dbReference type="AlphaFoldDB" id="A0AB37UE32"/>
<evidence type="ECO:0000313" key="2">
    <source>
        <dbReference type="Proteomes" id="UP000282574"/>
    </source>
</evidence>
<dbReference type="Proteomes" id="UP000282574">
    <property type="component" value="Unassembled WGS sequence"/>
</dbReference>
<accession>A0AB37UE32</accession>
<reference evidence="1 2" key="1">
    <citation type="journal article" date="2019" name="Genome Biol. Evol.">
        <title>Day and night: Metabolic profiles and evolutionary relationships of six axenic non-marine cyanobacteria.</title>
        <authorList>
            <person name="Will S.E."/>
            <person name="Henke P."/>
            <person name="Boedeker C."/>
            <person name="Huang S."/>
            <person name="Brinkmann H."/>
            <person name="Rohde M."/>
            <person name="Jarek M."/>
            <person name="Friedl T."/>
            <person name="Seufert S."/>
            <person name="Schumacher M."/>
            <person name="Overmann J."/>
            <person name="Neumann-Schaal M."/>
            <person name="Petersen J."/>
        </authorList>
    </citation>
    <scope>NUCLEOTIDE SEQUENCE [LARGE SCALE GENOMIC DNA]</scope>
    <source>
        <strain evidence="1 2">SAG 39.79</strain>
    </source>
</reference>
<protein>
    <submittedName>
        <fullName evidence="1">Uncharacterized protein</fullName>
    </submittedName>
</protein>